<dbReference type="Proteomes" id="UP000326742">
    <property type="component" value="Segment"/>
</dbReference>
<protein>
    <submittedName>
        <fullName evidence="1">Uncharacterized protein</fullName>
    </submittedName>
</protein>
<proteinExistence type="predicted"/>
<dbReference type="EMBL" id="MK947460">
    <property type="protein sequence ID" value="QFG07785.1"/>
    <property type="molecule type" value="Genomic_DNA"/>
</dbReference>
<dbReference type="RefSeq" id="YP_010053254.1">
    <property type="nucleotide sequence ID" value="NC_054638.1"/>
</dbReference>
<evidence type="ECO:0000313" key="2">
    <source>
        <dbReference type="Proteomes" id="UP000326742"/>
    </source>
</evidence>
<dbReference type="KEGG" id="vg:64468911"/>
<keyword evidence="2" id="KW-1185">Reference proteome</keyword>
<name>A0A5J6TB67_9CAUD</name>
<accession>A0A5J6TB67</accession>
<reference evidence="1 2" key="1">
    <citation type="submission" date="2019-05" db="EMBL/GenBank/DDBJ databases">
        <title>Whole genome sequence analysis of broad host range Salmonella enterica bacteriophages.</title>
        <authorList>
            <person name="Bhandare S.G."/>
            <person name="Colavecchio A."/>
            <person name="Emond-Rheault J.-G."/>
            <person name="Hamel J."/>
            <person name="Kukavica-Ibrulj I."/>
            <person name="Boyle B."/>
            <person name="Levesque R.C."/>
            <person name="Goodridge L."/>
        </authorList>
    </citation>
    <scope>NUCLEOTIDE SEQUENCE [LARGE SCALE GENOMIC DNA]</scope>
</reference>
<sequence length="112" mass="12163">MKIKMLILPVFLATSFCVSADTGLGEVTRDACRAVGEQAYAIADARDAGASIKDVVSVVAANGFINDEHKTLVMDNIKMIFITDSAIQKDEAKEIAEMGCIMHFAEKYGDRM</sequence>
<dbReference type="GeneID" id="64468911"/>
<evidence type="ECO:0000313" key="1">
    <source>
        <dbReference type="EMBL" id="QFG07785.1"/>
    </source>
</evidence>
<organism evidence="1 2">
    <name type="scientific">Salmonella phage vB_SenS_SB28</name>
    <dbReference type="NCBI Taxonomy" id="2591136"/>
    <lineage>
        <taxon>Viruses</taxon>
        <taxon>Duplodnaviria</taxon>
        <taxon>Heunggongvirae</taxon>
        <taxon>Uroviricota</taxon>
        <taxon>Caudoviricetes</taxon>
        <taxon>Macdonaldcampvirus</taxon>
        <taxon>Macdonaldcampvirus SB28</taxon>
    </lineage>
</organism>